<dbReference type="InterPro" id="IPR041171">
    <property type="entry name" value="SDR_Ig"/>
</dbReference>
<dbReference type="EMBL" id="CP097092">
    <property type="protein sequence ID" value="UQF78409.1"/>
    <property type="molecule type" value="Genomic_DNA"/>
</dbReference>
<feature type="transmembrane region" description="Helical" evidence="6">
    <location>
        <begin position="543"/>
        <end position="563"/>
    </location>
</feature>
<name>A0A9E7AH16_9ACTN</name>
<dbReference type="InterPro" id="IPR008966">
    <property type="entry name" value="Adhesion_dom_sf"/>
</dbReference>
<organism evidence="8 9">
    <name type="scientific">Lancefieldella parvula</name>
    <dbReference type="NCBI Taxonomy" id="1382"/>
    <lineage>
        <taxon>Bacteria</taxon>
        <taxon>Bacillati</taxon>
        <taxon>Actinomycetota</taxon>
        <taxon>Coriobacteriia</taxon>
        <taxon>Coriobacteriales</taxon>
        <taxon>Atopobiaceae</taxon>
        <taxon>Lancefieldella</taxon>
    </lineage>
</organism>
<dbReference type="InterPro" id="IPR008454">
    <property type="entry name" value="Collagen-bd_Cna-like_B-typ_dom"/>
</dbReference>
<keyword evidence="4" id="KW-0732">Signal</keyword>
<dbReference type="CDD" id="cd00222">
    <property type="entry name" value="CollagenBindB"/>
    <property type="match status" value="1"/>
</dbReference>
<gene>
    <name evidence="8" type="ORF">M3I19_01560</name>
</gene>
<evidence type="ECO:0000256" key="2">
    <source>
        <dbReference type="ARBA" id="ARBA00022512"/>
    </source>
</evidence>
<dbReference type="InterPro" id="IPR041033">
    <property type="entry name" value="SpaA_PFL_dom_1"/>
</dbReference>
<keyword evidence="6" id="KW-1133">Transmembrane helix</keyword>
<dbReference type="InterPro" id="IPR013783">
    <property type="entry name" value="Ig-like_fold"/>
</dbReference>
<dbReference type="GO" id="GO:0005975">
    <property type="term" value="P:carbohydrate metabolic process"/>
    <property type="evidence" value="ECO:0007669"/>
    <property type="project" value="UniProtKB-ARBA"/>
</dbReference>
<dbReference type="Pfam" id="PF00746">
    <property type="entry name" value="Gram_pos_anchor"/>
    <property type="match status" value="1"/>
</dbReference>
<reference evidence="8" key="1">
    <citation type="submission" date="2022-05" db="EMBL/GenBank/DDBJ databases">
        <title>Using nanopore sequencing to obtain complete genomes from saliva samples.</title>
        <authorList>
            <person name="Baker J.L."/>
        </authorList>
    </citation>
    <scope>NUCLEOTIDE SEQUENCE</scope>
    <source>
        <strain evidence="8">JCVI-JB-Lp32</strain>
    </source>
</reference>
<dbReference type="NCBIfam" id="TIGR01167">
    <property type="entry name" value="LPXTG_anchor"/>
    <property type="match status" value="1"/>
</dbReference>
<dbReference type="Pfam" id="PF05738">
    <property type="entry name" value="Cna_B"/>
    <property type="match status" value="1"/>
</dbReference>
<feature type="domain" description="Gram-positive cocci surface proteins LPxTG" evidence="7">
    <location>
        <begin position="537"/>
        <end position="567"/>
    </location>
</feature>
<evidence type="ECO:0000256" key="3">
    <source>
        <dbReference type="ARBA" id="ARBA00022525"/>
    </source>
</evidence>
<keyword evidence="6" id="KW-0472">Membrane</keyword>
<dbReference type="GO" id="GO:0007155">
    <property type="term" value="P:cell adhesion"/>
    <property type="evidence" value="ECO:0007669"/>
    <property type="project" value="InterPro"/>
</dbReference>
<evidence type="ECO:0000259" key="7">
    <source>
        <dbReference type="PROSITE" id="PS50847"/>
    </source>
</evidence>
<evidence type="ECO:0000313" key="8">
    <source>
        <dbReference type="EMBL" id="UQF78409.1"/>
    </source>
</evidence>
<dbReference type="AlphaFoldDB" id="A0A9E7AH16"/>
<dbReference type="Pfam" id="PF17802">
    <property type="entry name" value="SpaA"/>
    <property type="match status" value="1"/>
</dbReference>
<comment type="subcellular location">
    <subcellularLocation>
        <location evidence="1">Secreted</location>
        <location evidence="1">Cell wall</location>
        <topology evidence="1">Peptidoglycan-anchor</topology>
    </subcellularLocation>
</comment>
<dbReference type="InterPro" id="IPR019931">
    <property type="entry name" value="LPXTG_anchor"/>
</dbReference>
<evidence type="ECO:0000313" key="9">
    <source>
        <dbReference type="Proteomes" id="UP000831562"/>
    </source>
</evidence>
<dbReference type="Gene3D" id="2.60.40.740">
    <property type="match status" value="1"/>
</dbReference>
<dbReference type="SUPFAM" id="SSF49401">
    <property type="entry name" value="Bacterial adhesins"/>
    <property type="match status" value="2"/>
</dbReference>
<sequence length="567" mass="60503">MKKVLVRLGVFLVPFMIVVTFVATFASATTVSPVQITSMSVADDTYTPVNEITTDNLYHITINWESTASTVAEGDYFDITLPDKVQFTATQNTTPIEVKDPNGATVAWAYPTPAAGSIFGGTLHVVYTDYANTHTQIRGTFSLSALYDRDAINAGDNTHIDFGVNGTAVPLNMIVRPKNTVGEEWLNKWGGPVTGTESEVLWYVRLNYSASNMTGVEFSDSLSDRNGGDLPASVTYIANSFHLYRADFDGTGNYSNLQEVTIPNGALSIAADGHSYHLNLSGVDFSQGQRYLLQYRTTFIPGMALHNYGVLTNAGGAPRSEIGFTYYSPNNSGAANGNLVGRIRIIKVDADNATTQLPGATFKVTSVANPADSWTLTTGADGTATSERLATGSYTIEELTAPDGYVRDATVYTVNVDNQSGTIKIIENKKNAHADIPVQKVWNGAEGGAVTVHLLANGVDTGKTLTLSSDNNWQDSFTGLEAYAADGSEITYTISEDEVAGYTSQITGDATQGFVVTNTQVPPTPEKPAKTRKKSNLPYTGDASSVAGVLFGSLAALGSAVALKRRK</sequence>
<keyword evidence="2" id="KW-0134">Cell wall</keyword>
<keyword evidence="5" id="KW-0572">Peptidoglycan-anchor</keyword>
<keyword evidence="3" id="KW-0964">Secreted</keyword>
<dbReference type="Gene3D" id="2.60.40.1140">
    <property type="entry name" value="Collagen-binding surface protein Cna, B-type domain"/>
    <property type="match status" value="1"/>
</dbReference>
<protein>
    <submittedName>
        <fullName evidence="8">Cna B-type domain-containing protein</fullName>
    </submittedName>
</protein>
<dbReference type="SUPFAM" id="SSF49478">
    <property type="entry name" value="Cna protein B-type domain"/>
    <property type="match status" value="2"/>
</dbReference>
<accession>A0A9E7AH16</accession>
<dbReference type="Gene3D" id="2.60.40.10">
    <property type="entry name" value="Immunoglobulins"/>
    <property type="match status" value="1"/>
</dbReference>
<evidence type="ECO:0000256" key="1">
    <source>
        <dbReference type="ARBA" id="ARBA00004168"/>
    </source>
</evidence>
<dbReference type="Pfam" id="PF17961">
    <property type="entry name" value="Big_8"/>
    <property type="match status" value="1"/>
</dbReference>
<evidence type="ECO:0000256" key="4">
    <source>
        <dbReference type="ARBA" id="ARBA00022729"/>
    </source>
</evidence>
<evidence type="ECO:0000256" key="5">
    <source>
        <dbReference type="ARBA" id="ARBA00023088"/>
    </source>
</evidence>
<dbReference type="Gene3D" id="2.60.40.1280">
    <property type="match status" value="1"/>
</dbReference>
<proteinExistence type="predicted"/>
<evidence type="ECO:0000256" key="6">
    <source>
        <dbReference type="SAM" id="Phobius"/>
    </source>
</evidence>
<dbReference type="InterPro" id="IPR011252">
    <property type="entry name" value="Fibrogen-bd_dom1"/>
</dbReference>
<dbReference type="PROSITE" id="PS50847">
    <property type="entry name" value="GRAM_POS_ANCHORING"/>
    <property type="match status" value="1"/>
</dbReference>
<keyword evidence="6" id="KW-0812">Transmembrane</keyword>
<dbReference type="Proteomes" id="UP000831562">
    <property type="component" value="Chromosome"/>
</dbReference>